<comment type="catalytic activity">
    <reaction evidence="5">
        <text>3'-dephospho-CoA + ATP = ADP + CoA + H(+)</text>
        <dbReference type="Rhea" id="RHEA:18245"/>
        <dbReference type="ChEBI" id="CHEBI:15378"/>
        <dbReference type="ChEBI" id="CHEBI:30616"/>
        <dbReference type="ChEBI" id="CHEBI:57287"/>
        <dbReference type="ChEBI" id="CHEBI:57328"/>
        <dbReference type="ChEBI" id="CHEBI:456216"/>
        <dbReference type="EC" id="2.7.1.24"/>
    </reaction>
</comment>
<evidence type="ECO:0000256" key="5">
    <source>
        <dbReference type="HAMAP-Rule" id="MF_00376"/>
    </source>
</evidence>
<dbReference type="EC" id="2.7.1.24" evidence="5 6"/>
<comment type="subcellular location">
    <subcellularLocation>
        <location evidence="5">Cytoplasm</location>
    </subcellularLocation>
</comment>
<evidence type="ECO:0000256" key="2">
    <source>
        <dbReference type="ARBA" id="ARBA00022741"/>
    </source>
</evidence>
<dbReference type="EMBL" id="PSZM01000040">
    <property type="protein sequence ID" value="PQL91576.1"/>
    <property type="molecule type" value="Genomic_DNA"/>
</dbReference>
<accession>A0A2S8AAG3</accession>
<dbReference type="Proteomes" id="UP000238042">
    <property type="component" value="Unassembled WGS sequence"/>
</dbReference>
<dbReference type="GO" id="GO:0015937">
    <property type="term" value="P:coenzyme A biosynthetic process"/>
    <property type="evidence" value="ECO:0007669"/>
    <property type="project" value="UniProtKB-UniRule"/>
</dbReference>
<dbReference type="AlphaFoldDB" id="A0A2S8AAG3"/>
<feature type="binding site" evidence="5">
    <location>
        <begin position="16"/>
        <end position="21"/>
    </location>
    <ligand>
        <name>ATP</name>
        <dbReference type="ChEBI" id="CHEBI:30616"/>
    </ligand>
</feature>
<comment type="caution">
    <text evidence="7">The sequence shown here is derived from an EMBL/GenBank/DDBJ whole genome shotgun (WGS) entry which is preliminary data.</text>
</comment>
<dbReference type="PANTHER" id="PTHR10695">
    <property type="entry name" value="DEPHOSPHO-COA KINASE-RELATED"/>
    <property type="match status" value="1"/>
</dbReference>
<evidence type="ECO:0000313" key="7">
    <source>
        <dbReference type="EMBL" id="PQL91576.1"/>
    </source>
</evidence>
<comment type="similarity">
    <text evidence="1 5">Belongs to the CoaE family.</text>
</comment>
<dbReference type="SUPFAM" id="SSF52540">
    <property type="entry name" value="P-loop containing nucleoside triphosphate hydrolases"/>
    <property type="match status" value="1"/>
</dbReference>
<dbReference type="PROSITE" id="PS51219">
    <property type="entry name" value="DPCK"/>
    <property type="match status" value="1"/>
</dbReference>
<protein>
    <recommendedName>
        <fullName evidence="5 6">Dephospho-CoA kinase</fullName>
        <ecNumber evidence="5 6">2.7.1.24</ecNumber>
    </recommendedName>
    <alternativeName>
        <fullName evidence="5">Dephosphocoenzyme A kinase</fullName>
    </alternativeName>
</protein>
<keyword evidence="8" id="KW-1185">Reference proteome</keyword>
<organism evidence="7 8">
    <name type="scientific">Apibacter adventoris</name>
    <dbReference type="NCBI Taxonomy" id="1679466"/>
    <lineage>
        <taxon>Bacteria</taxon>
        <taxon>Pseudomonadati</taxon>
        <taxon>Bacteroidota</taxon>
        <taxon>Flavobacteriia</taxon>
        <taxon>Flavobacteriales</taxon>
        <taxon>Weeksellaceae</taxon>
        <taxon>Apibacter</taxon>
    </lineage>
</organism>
<keyword evidence="2 5" id="KW-0547">Nucleotide-binding</keyword>
<dbReference type="UniPathway" id="UPA00241">
    <property type="reaction ID" value="UER00356"/>
</dbReference>
<comment type="pathway">
    <text evidence="5">Cofactor biosynthesis; coenzyme A biosynthesis; CoA from (R)-pantothenate: step 5/5.</text>
</comment>
<comment type="function">
    <text evidence="5">Catalyzes the phosphorylation of the 3'-hydroxyl group of dephosphocoenzyme A to form coenzyme A.</text>
</comment>
<sequence length="200" mass="23097">MFKIYMEILGVTGGIGAGKSTVIKIFKEKGYSVYNSDIRAKKLMEENDSLKQGIINLLGKKAYLNGSLNRSFIAQKIFTNHELLKQQNKLVHAEVKKDFKNWVSEQSGKFCIKETAILFESESYKDCNYTLVVTAPERLRIKRVMKRDNIPEDKVKLRIKNQWPQEKLIKLSDFHISNDSSIENLNKQVKSIINILENQI</sequence>
<proteinExistence type="inferred from homology"/>
<keyword evidence="5" id="KW-0808">Transferase</keyword>
<evidence type="ECO:0000313" key="8">
    <source>
        <dbReference type="Proteomes" id="UP000238042"/>
    </source>
</evidence>
<dbReference type="Pfam" id="PF01121">
    <property type="entry name" value="CoaE"/>
    <property type="match status" value="1"/>
</dbReference>
<dbReference type="NCBIfam" id="TIGR00152">
    <property type="entry name" value="dephospho-CoA kinase"/>
    <property type="match status" value="1"/>
</dbReference>
<evidence type="ECO:0000256" key="1">
    <source>
        <dbReference type="ARBA" id="ARBA00009018"/>
    </source>
</evidence>
<gene>
    <name evidence="5" type="primary">coaE</name>
    <name evidence="7" type="ORF">C4S77_07125</name>
</gene>
<dbReference type="HAMAP" id="MF_00376">
    <property type="entry name" value="Dephospho_CoA_kinase"/>
    <property type="match status" value="1"/>
</dbReference>
<evidence type="ECO:0000256" key="3">
    <source>
        <dbReference type="ARBA" id="ARBA00022840"/>
    </source>
</evidence>
<dbReference type="InterPro" id="IPR001977">
    <property type="entry name" value="Depp_CoAkinase"/>
</dbReference>
<dbReference type="Gene3D" id="3.40.50.300">
    <property type="entry name" value="P-loop containing nucleotide triphosphate hydrolases"/>
    <property type="match status" value="1"/>
</dbReference>
<evidence type="ECO:0000256" key="4">
    <source>
        <dbReference type="ARBA" id="ARBA00022993"/>
    </source>
</evidence>
<keyword evidence="5" id="KW-0963">Cytoplasm</keyword>
<keyword evidence="3 5" id="KW-0067">ATP-binding</keyword>
<dbReference type="InterPro" id="IPR027417">
    <property type="entry name" value="P-loop_NTPase"/>
</dbReference>
<dbReference type="GO" id="GO:0004140">
    <property type="term" value="F:dephospho-CoA kinase activity"/>
    <property type="evidence" value="ECO:0007669"/>
    <property type="project" value="UniProtKB-UniRule"/>
</dbReference>
<keyword evidence="4 5" id="KW-0173">Coenzyme A biosynthesis</keyword>
<name>A0A2S8AAG3_9FLAO</name>
<evidence type="ECO:0000256" key="6">
    <source>
        <dbReference type="NCBIfam" id="TIGR00152"/>
    </source>
</evidence>
<reference evidence="7 8" key="1">
    <citation type="submission" date="2018-02" db="EMBL/GenBank/DDBJ databases">
        <title>Genome sequences of Apibacter spp., gut symbionts of Asian honey bees.</title>
        <authorList>
            <person name="Kwong W.K."/>
            <person name="Steele M.I."/>
            <person name="Moran N.A."/>
        </authorList>
    </citation>
    <scope>NUCLEOTIDE SEQUENCE [LARGE SCALE GENOMIC DNA]</scope>
    <source>
        <strain evidence="8">wkB301</strain>
    </source>
</reference>
<dbReference type="CDD" id="cd02022">
    <property type="entry name" value="DPCK"/>
    <property type="match status" value="1"/>
</dbReference>
<dbReference type="PANTHER" id="PTHR10695:SF46">
    <property type="entry name" value="BIFUNCTIONAL COENZYME A SYNTHASE-RELATED"/>
    <property type="match status" value="1"/>
</dbReference>
<dbReference type="GO" id="GO:0005737">
    <property type="term" value="C:cytoplasm"/>
    <property type="evidence" value="ECO:0007669"/>
    <property type="project" value="UniProtKB-SubCell"/>
</dbReference>
<dbReference type="GO" id="GO:0005524">
    <property type="term" value="F:ATP binding"/>
    <property type="evidence" value="ECO:0007669"/>
    <property type="project" value="UniProtKB-UniRule"/>
</dbReference>
<keyword evidence="5 7" id="KW-0418">Kinase</keyword>